<protein>
    <recommendedName>
        <fullName evidence="1">Enoyl reductase (ER) domain-containing protein</fullName>
    </recommendedName>
</protein>
<dbReference type="Pfam" id="PF00107">
    <property type="entry name" value="ADH_zinc_N"/>
    <property type="match status" value="1"/>
</dbReference>
<dbReference type="SUPFAM" id="SSF50129">
    <property type="entry name" value="GroES-like"/>
    <property type="match status" value="1"/>
</dbReference>
<dbReference type="SUPFAM" id="SSF51735">
    <property type="entry name" value="NAD(P)-binding Rossmann-fold domains"/>
    <property type="match status" value="1"/>
</dbReference>
<gene>
    <name evidence="2" type="ORF">AAG570_014058</name>
</gene>
<dbReference type="PANTHER" id="PTHR11695">
    <property type="entry name" value="ALCOHOL DEHYDROGENASE RELATED"/>
    <property type="match status" value="1"/>
</dbReference>
<dbReference type="Gene3D" id="3.90.180.10">
    <property type="entry name" value="Medium-chain alcohol dehydrogenases, catalytic domain"/>
    <property type="match status" value="1"/>
</dbReference>
<dbReference type="Pfam" id="PF08240">
    <property type="entry name" value="ADH_N"/>
    <property type="match status" value="1"/>
</dbReference>
<evidence type="ECO:0000313" key="2">
    <source>
        <dbReference type="EMBL" id="KAL1110053.1"/>
    </source>
</evidence>
<evidence type="ECO:0000313" key="3">
    <source>
        <dbReference type="Proteomes" id="UP001558652"/>
    </source>
</evidence>
<dbReference type="InterPro" id="IPR013149">
    <property type="entry name" value="ADH-like_C"/>
</dbReference>
<keyword evidence="3" id="KW-1185">Reference proteome</keyword>
<dbReference type="InterPro" id="IPR013154">
    <property type="entry name" value="ADH-like_N"/>
</dbReference>
<dbReference type="PANTHER" id="PTHR11695:SF648">
    <property type="entry name" value="ZINC-BINDING OXIDOREDUCTASE"/>
    <property type="match status" value="1"/>
</dbReference>
<comment type="caution">
    <text evidence="2">The sequence shown here is derived from an EMBL/GenBank/DDBJ whole genome shotgun (WGS) entry which is preliminary data.</text>
</comment>
<reference evidence="2 3" key="1">
    <citation type="submission" date="2024-07" db="EMBL/GenBank/DDBJ databases">
        <title>Chromosome-level genome assembly of the water stick insect Ranatra chinensis (Heteroptera: Nepidae).</title>
        <authorList>
            <person name="Liu X."/>
        </authorList>
    </citation>
    <scope>NUCLEOTIDE SEQUENCE [LARGE SCALE GENOMIC DNA]</scope>
    <source>
        <strain evidence="2">Cailab_2021Rc</strain>
        <tissue evidence="2">Muscle</tissue>
    </source>
</reference>
<dbReference type="Proteomes" id="UP001558652">
    <property type="component" value="Unassembled WGS sequence"/>
</dbReference>
<dbReference type="EMBL" id="JBFDAA010000026">
    <property type="protein sequence ID" value="KAL1110053.1"/>
    <property type="molecule type" value="Genomic_DNA"/>
</dbReference>
<dbReference type="AlphaFoldDB" id="A0ABD0Y7M8"/>
<dbReference type="InterPro" id="IPR011032">
    <property type="entry name" value="GroES-like_sf"/>
</dbReference>
<dbReference type="InterPro" id="IPR036291">
    <property type="entry name" value="NAD(P)-bd_dom_sf"/>
</dbReference>
<name>A0ABD0Y7M8_9HEMI</name>
<dbReference type="InterPro" id="IPR050700">
    <property type="entry name" value="YIM1/Zinc_Alcohol_DH_Fams"/>
</dbReference>
<proteinExistence type="predicted"/>
<dbReference type="Gene3D" id="3.40.50.720">
    <property type="entry name" value="NAD(P)-binding Rossmann-like Domain"/>
    <property type="match status" value="1"/>
</dbReference>
<dbReference type="SMART" id="SM00829">
    <property type="entry name" value="PKS_ER"/>
    <property type="match status" value="1"/>
</dbReference>
<dbReference type="InterPro" id="IPR020843">
    <property type="entry name" value="ER"/>
</dbReference>
<evidence type="ECO:0000259" key="1">
    <source>
        <dbReference type="SMART" id="SM00829"/>
    </source>
</evidence>
<organism evidence="2 3">
    <name type="scientific">Ranatra chinensis</name>
    <dbReference type="NCBI Taxonomy" id="642074"/>
    <lineage>
        <taxon>Eukaryota</taxon>
        <taxon>Metazoa</taxon>
        <taxon>Ecdysozoa</taxon>
        <taxon>Arthropoda</taxon>
        <taxon>Hexapoda</taxon>
        <taxon>Insecta</taxon>
        <taxon>Pterygota</taxon>
        <taxon>Neoptera</taxon>
        <taxon>Paraneoptera</taxon>
        <taxon>Hemiptera</taxon>
        <taxon>Heteroptera</taxon>
        <taxon>Panheteroptera</taxon>
        <taxon>Nepomorpha</taxon>
        <taxon>Nepidae</taxon>
        <taxon>Ranatrinae</taxon>
        <taxon>Ranatra</taxon>
    </lineage>
</organism>
<feature type="domain" description="Enoyl reductase (ER)" evidence="1">
    <location>
        <begin position="10"/>
        <end position="299"/>
    </location>
</feature>
<accession>A0ABD0Y7M8</accession>
<dbReference type="CDD" id="cd08267">
    <property type="entry name" value="MDR1"/>
    <property type="match status" value="1"/>
</dbReference>
<sequence>MKAAVCSKYGPPEVVAVLEKAIPVPGDNEILIKVHATTVASGDCRVRALAAPFPLQYIMRIIFGWKRPKEGILGTELSGEIETVGKCVATFTKGDEVFAMTGMKLGAHAEYVCLPANGIIAPKPKNCTFEESAALAFGGTTALHYLRKAKIDKESRVLIYGASGAVGTAAVQIAKYFGAKVTGVCSRANVDLVRTLGADLVIDYAKEDVTARAEKFDIIFDAVGKTSKKQCQCILAQNGKYVSVLVGIAKERVEDLLFLKQLVEDGKLIAVIDRTYPLDCIVEAHRYVDTGRKKGNVVVIMPL</sequence>